<dbReference type="RefSeq" id="WP_091332274.1">
    <property type="nucleotide sequence ID" value="NZ_FNOW01000006.1"/>
</dbReference>
<dbReference type="GO" id="GO:0016791">
    <property type="term" value="F:phosphatase activity"/>
    <property type="evidence" value="ECO:0007669"/>
    <property type="project" value="TreeGrafter"/>
</dbReference>
<dbReference type="PANTHER" id="PTHR48100:SF1">
    <property type="entry name" value="HISTIDINE PHOSPHATASE FAMILY PROTEIN-RELATED"/>
    <property type="match status" value="1"/>
</dbReference>
<dbReference type="Gene3D" id="3.40.50.1240">
    <property type="entry name" value="Phosphoglycerate mutase-like"/>
    <property type="match status" value="1"/>
</dbReference>
<evidence type="ECO:0000313" key="1">
    <source>
        <dbReference type="EMBL" id="SDX53925.1"/>
    </source>
</evidence>
<organism evidence="1 2">
    <name type="scientific">Allochromatium warmingii</name>
    <name type="common">Chromatium warmingii</name>
    <dbReference type="NCBI Taxonomy" id="61595"/>
    <lineage>
        <taxon>Bacteria</taxon>
        <taxon>Pseudomonadati</taxon>
        <taxon>Pseudomonadota</taxon>
        <taxon>Gammaproteobacteria</taxon>
        <taxon>Chromatiales</taxon>
        <taxon>Chromatiaceae</taxon>
        <taxon>Allochromatium</taxon>
    </lineage>
</organism>
<dbReference type="SUPFAM" id="SSF53254">
    <property type="entry name" value="Phosphoglycerate mutase-like"/>
    <property type="match status" value="1"/>
</dbReference>
<proteinExistence type="predicted"/>
<dbReference type="Pfam" id="PF00300">
    <property type="entry name" value="His_Phos_1"/>
    <property type="match status" value="1"/>
</dbReference>
<sequence>MFEAVRYLDVLRHGAVTGNECLRGEQDDPLSALGWEQMQQATATATGWTQIVSSPLRRCAEFAQTLANARGVPLHVVAEWRERSFGDWEGRSLAALPEAELAQFWADPVGYTPPSAEPFTAFRERVLAAWLDLCADQAQHTLLITHGGVIRVLVAEVLCMADAGLLALEVPHACLTRLRIYPPPGRASLIGHG</sequence>
<dbReference type="AlphaFoldDB" id="A0A1H3CIH7"/>
<dbReference type="OrthoDB" id="9783269at2"/>
<dbReference type="SMART" id="SM00855">
    <property type="entry name" value="PGAM"/>
    <property type="match status" value="1"/>
</dbReference>
<protein>
    <submittedName>
        <fullName evidence="1">Alpha-ribazole phosphatase</fullName>
    </submittedName>
</protein>
<evidence type="ECO:0000313" key="2">
    <source>
        <dbReference type="Proteomes" id="UP000198672"/>
    </source>
</evidence>
<dbReference type="Proteomes" id="UP000198672">
    <property type="component" value="Unassembled WGS sequence"/>
</dbReference>
<dbReference type="InterPro" id="IPR050275">
    <property type="entry name" value="PGM_Phosphatase"/>
</dbReference>
<reference evidence="2" key="1">
    <citation type="submission" date="2016-10" db="EMBL/GenBank/DDBJ databases">
        <authorList>
            <person name="Varghese N."/>
            <person name="Submissions S."/>
        </authorList>
    </citation>
    <scope>NUCLEOTIDE SEQUENCE [LARGE SCALE GENOMIC DNA]</scope>
    <source>
        <strain evidence="2">DSM 173</strain>
    </source>
</reference>
<keyword evidence="2" id="KW-1185">Reference proteome</keyword>
<dbReference type="PANTHER" id="PTHR48100">
    <property type="entry name" value="BROAD-SPECIFICITY PHOSPHATASE YOR283W-RELATED"/>
    <property type="match status" value="1"/>
</dbReference>
<dbReference type="CDD" id="cd07067">
    <property type="entry name" value="HP_PGM_like"/>
    <property type="match status" value="1"/>
</dbReference>
<accession>A0A1H3CIH7</accession>
<dbReference type="InterPro" id="IPR029033">
    <property type="entry name" value="His_PPase_superfam"/>
</dbReference>
<name>A0A1H3CIH7_ALLWA</name>
<dbReference type="STRING" id="61595.SAMN05421644_10627"/>
<gene>
    <name evidence="1" type="ORF">SAMN05421644_10627</name>
</gene>
<dbReference type="GO" id="GO:0005737">
    <property type="term" value="C:cytoplasm"/>
    <property type="evidence" value="ECO:0007669"/>
    <property type="project" value="TreeGrafter"/>
</dbReference>
<dbReference type="EMBL" id="FNOW01000006">
    <property type="protein sequence ID" value="SDX53925.1"/>
    <property type="molecule type" value="Genomic_DNA"/>
</dbReference>
<dbReference type="InterPro" id="IPR013078">
    <property type="entry name" value="His_Pase_superF_clade-1"/>
</dbReference>